<comment type="similarity">
    <text evidence="1">Belongs to the histone deacetylase family.</text>
</comment>
<dbReference type="InterPro" id="IPR037138">
    <property type="entry name" value="His_deacetylse_dom_sf"/>
</dbReference>
<keyword evidence="4" id="KW-1185">Reference proteome</keyword>
<dbReference type="InterPro" id="IPR000286">
    <property type="entry name" value="HDACs"/>
</dbReference>
<name>A0ABT3TCL4_9GAMM</name>
<comment type="caution">
    <text evidence="3">The sequence shown here is derived from an EMBL/GenBank/DDBJ whole genome shotgun (WGS) entry which is preliminary data.</text>
</comment>
<protein>
    <submittedName>
        <fullName evidence="3">Histone deacetylase family protein</fullName>
    </submittedName>
</protein>
<dbReference type="InterPro" id="IPR023801">
    <property type="entry name" value="His_deacetylse_dom"/>
</dbReference>
<dbReference type="PRINTS" id="PR01270">
    <property type="entry name" value="HDASUPER"/>
</dbReference>
<dbReference type="CDD" id="cd11599">
    <property type="entry name" value="HDAC_classII_2"/>
    <property type="match status" value="1"/>
</dbReference>
<evidence type="ECO:0000313" key="4">
    <source>
        <dbReference type="Proteomes" id="UP001143362"/>
    </source>
</evidence>
<dbReference type="Gene3D" id="3.40.800.20">
    <property type="entry name" value="Histone deacetylase domain"/>
    <property type="match status" value="1"/>
</dbReference>
<dbReference type="SUPFAM" id="SSF52768">
    <property type="entry name" value="Arginase/deacetylase"/>
    <property type="match status" value="1"/>
</dbReference>
<feature type="domain" description="Histone deacetylase" evidence="2">
    <location>
        <begin position="20"/>
        <end position="302"/>
    </location>
</feature>
<evidence type="ECO:0000256" key="1">
    <source>
        <dbReference type="ARBA" id="ARBA00005947"/>
    </source>
</evidence>
<evidence type="ECO:0000259" key="2">
    <source>
        <dbReference type="Pfam" id="PF00850"/>
    </source>
</evidence>
<dbReference type="InterPro" id="IPR023696">
    <property type="entry name" value="Ureohydrolase_dom_sf"/>
</dbReference>
<accession>A0ABT3TCL4</accession>
<dbReference type="EMBL" id="SHNN01000001">
    <property type="protein sequence ID" value="MCX2979920.1"/>
    <property type="molecule type" value="Genomic_DNA"/>
</dbReference>
<reference evidence="3" key="1">
    <citation type="submission" date="2019-02" db="EMBL/GenBank/DDBJ databases">
        <authorList>
            <person name="Li S.-H."/>
        </authorList>
    </citation>
    <scope>NUCLEOTIDE SEQUENCE</scope>
    <source>
        <strain evidence="3">IMCC14734</strain>
    </source>
</reference>
<evidence type="ECO:0000313" key="3">
    <source>
        <dbReference type="EMBL" id="MCX2979920.1"/>
    </source>
</evidence>
<organism evidence="3 4">
    <name type="scientific">Candidatus Litorirhabdus singularis</name>
    <dbReference type="NCBI Taxonomy" id="2518993"/>
    <lineage>
        <taxon>Bacteria</taxon>
        <taxon>Pseudomonadati</taxon>
        <taxon>Pseudomonadota</taxon>
        <taxon>Gammaproteobacteria</taxon>
        <taxon>Cellvibrionales</taxon>
        <taxon>Halieaceae</taxon>
        <taxon>Candidatus Litorirhabdus</taxon>
    </lineage>
</organism>
<gene>
    <name evidence="3" type="ORF">EYC98_03475</name>
</gene>
<dbReference type="PANTHER" id="PTHR10625">
    <property type="entry name" value="HISTONE DEACETYLASE HDAC1-RELATED"/>
    <property type="match status" value="1"/>
</dbReference>
<dbReference type="PANTHER" id="PTHR10625:SF10">
    <property type="entry name" value="HISTONE DEACETYLASE HDAC1"/>
    <property type="match status" value="1"/>
</dbReference>
<proteinExistence type="inferred from homology"/>
<dbReference type="Proteomes" id="UP001143362">
    <property type="component" value="Unassembled WGS sequence"/>
</dbReference>
<sequence length="305" mass="33647">MTTLLISHQDCQRHVMLDNHPESPERLASIEQALEQTTWANQLLRRKAGEIDAELFAGVHPRHYIDRLAELRPGEGIARIDPDTSINRHSLRAARLAAGAAIEAVEQVIAGTADNAFCAVRPPGHHAEAAAGMGFCIFNNVALAAERALNLGVERVAILDFDVHHGNGTVQIFQDRPEVLVCSSFQFPFYPGRYDQLERPNIVLTPLSEQTAGAAFRLQVEADWSRALAAHRPELILVSAGFDAHREDPLGGLCLEDADYRWLTCFIKDLAQRYCAGRMVSTLEGGYNLDALGRCVAVHLEELLQ</sequence>
<dbReference type="Pfam" id="PF00850">
    <property type="entry name" value="Hist_deacetyl"/>
    <property type="match status" value="1"/>
</dbReference>